<dbReference type="AlphaFoldDB" id="A0A0F9PDD8"/>
<organism evidence="2">
    <name type="scientific">marine sediment metagenome</name>
    <dbReference type="NCBI Taxonomy" id="412755"/>
    <lineage>
        <taxon>unclassified sequences</taxon>
        <taxon>metagenomes</taxon>
        <taxon>ecological metagenomes</taxon>
    </lineage>
</organism>
<protein>
    <submittedName>
        <fullName evidence="2">Uncharacterized protein</fullName>
    </submittedName>
</protein>
<sequence length="232" mass="25817">MAKYSLTISELRERIKVIVRRLASPLTLNRQQIITINDSINEAIIDLSTERATDIKVITTDTTVTTTANQNYVDLATGVIGVLNGTVRIISERVILARIDLDQFYALDVEETATGTPTVYAIDSSGTADVIRMRLRDIPDSAFTINMTVSTIPDEDSISTISSYVHPMLASLATSIALESLGYPIEAQAYQARYNERLKNFVSQQRGDSGPIHIRRQRQGARFRDPQSRARL</sequence>
<gene>
    <name evidence="2" type="ORF">LCGC14_0840320</name>
</gene>
<dbReference type="EMBL" id="LAZR01002456">
    <property type="protein sequence ID" value="KKN29805.1"/>
    <property type="molecule type" value="Genomic_DNA"/>
</dbReference>
<evidence type="ECO:0000313" key="2">
    <source>
        <dbReference type="EMBL" id="KKN29805.1"/>
    </source>
</evidence>
<reference evidence="2" key="1">
    <citation type="journal article" date="2015" name="Nature">
        <title>Complex archaea that bridge the gap between prokaryotes and eukaryotes.</title>
        <authorList>
            <person name="Spang A."/>
            <person name="Saw J.H."/>
            <person name="Jorgensen S.L."/>
            <person name="Zaremba-Niedzwiedzka K."/>
            <person name="Martijn J."/>
            <person name="Lind A.E."/>
            <person name="van Eijk R."/>
            <person name="Schleper C."/>
            <person name="Guy L."/>
            <person name="Ettema T.J."/>
        </authorList>
    </citation>
    <scope>NUCLEOTIDE SEQUENCE</scope>
</reference>
<dbReference type="InterPro" id="IPR056209">
    <property type="entry name" value="SU10_adaptor"/>
</dbReference>
<evidence type="ECO:0000256" key="1">
    <source>
        <dbReference type="SAM" id="MobiDB-lite"/>
    </source>
</evidence>
<accession>A0A0F9PDD8</accession>
<feature type="compositionally biased region" description="Basic and acidic residues" evidence="1">
    <location>
        <begin position="222"/>
        <end position="232"/>
    </location>
</feature>
<proteinExistence type="predicted"/>
<feature type="region of interest" description="Disordered" evidence="1">
    <location>
        <begin position="203"/>
        <end position="232"/>
    </location>
</feature>
<name>A0A0F9PDD8_9ZZZZ</name>
<dbReference type="Pfam" id="PF24175">
    <property type="entry name" value="SU10_adaptor"/>
    <property type="match status" value="1"/>
</dbReference>
<comment type="caution">
    <text evidence="2">The sequence shown here is derived from an EMBL/GenBank/DDBJ whole genome shotgun (WGS) entry which is preliminary data.</text>
</comment>